<keyword evidence="3" id="KW-1185">Reference proteome</keyword>
<dbReference type="InterPro" id="IPR017853">
    <property type="entry name" value="GH"/>
</dbReference>
<dbReference type="PROSITE" id="PS50231">
    <property type="entry name" value="RICIN_B_LECTIN"/>
    <property type="match status" value="1"/>
</dbReference>
<evidence type="ECO:0000259" key="1">
    <source>
        <dbReference type="SMART" id="SM00458"/>
    </source>
</evidence>
<comment type="caution">
    <text evidence="2">The sequence shown here is derived from an EMBL/GenBank/DDBJ whole genome shotgun (WGS) entry which is preliminary data.</text>
</comment>
<dbReference type="InterPro" id="IPR000772">
    <property type="entry name" value="Ricin_B_lectin"/>
</dbReference>
<dbReference type="Pfam" id="PF14200">
    <property type="entry name" value="RicinB_lectin_2"/>
    <property type="match status" value="2"/>
</dbReference>
<reference evidence="2 3" key="1">
    <citation type="submission" date="2018-06" db="EMBL/GenBank/DDBJ databases">
        <title>Paenibacillus imtechensis sp. nov.</title>
        <authorList>
            <person name="Pinnaka A.K."/>
            <person name="Singh H."/>
            <person name="Kaur M."/>
        </authorList>
    </citation>
    <scope>NUCLEOTIDE SEQUENCE [LARGE SCALE GENOMIC DNA]</scope>
    <source>
        <strain evidence="2 3">SMB1</strain>
    </source>
</reference>
<dbReference type="EMBL" id="QKRB01000044">
    <property type="protein sequence ID" value="PZD95558.1"/>
    <property type="molecule type" value="Genomic_DNA"/>
</dbReference>
<feature type="domain" description="Ricin B lectin" evidence="1">
    <location>
        <begin position="492"/>
        <end position="628"/>
    </location>
</feature>
<organism evidence="2 3">
    <name type="scientific">Paenibacillus sambharensis</name>
    <dbReference type="NCBI Taxonomy" id="1803190"/>
    <lineage>
        <taxon>Bacteria</taxon>
        <taxon>Bacillati</taxon>
        <taxon>Bacillota</taxon>
        <taxon>Bacilli</taxon>
        <taxon>Bacillales</taxon>
        <taxon>Paenibacillaceae</taxon>
        <taxon>Paenibacillus</taxon>
    </lineage>
</organism>
<accession>A0A2W1L5X6</accession>
<dbReference type="Gene3D" id="2.60.40.1180">
    <property type="entry name" value="Golgi alpha-mannosidase II"/>
    <property type="match status" value="1"/>
</dbReference>
<dbReference type="InterPro" id="IPR035992">
    <property type="entry name" value="Ricin_B-like_lectins"/>
</dbReference>
<protein>
    <submittedName>
        <fullName evidence="2">Beta-1,6-galactanase</fullName>
    </submittedName>
</protein>
<dbReference type="GO" id="GO:0004553">
    <property type="term" value="F:hydrolase activity, hydrolyzing O-glycosyl compounds"/>
    <property type="evidence" value="ECO:0007669"/>
    <property type="project" value="InterPro"/>
</dbReference>
<proteinExistence type="predicted"/>
<dbReference type="Pfam" id="PF14587">
    <property type="entry name" value="Glyco_hydr_30_2"/>
    <property type="match status" value="1"/>
</dbReference>
<dbReference type="SUPFAM" id="SSF50370">
    <property type="entry name" value="Ricin B-like lectins"/>
    <property type="match status" value="1"/>
</dbReference>
<dbReference type="InterPro" id="IPR039514">
    <property type="entry name" value="6GAL-like"/>
</dbReference>
<dbReference type="Gene3D" id="2.80.10.50">
    <property type="match status" value="3"/>
</dbReference>
<dbReference type="OrthoDB" id="9806701at2"/>
<sequence>MRKRKGMKLMKRIGIGMLCTVMMAITVMSGAGGMTGSRVQAAAYTAVVNPGIQHQTWEGWGTTLAWWANRVGGASEQVRNKYADLLFGGNGLGLNIVRYNIGGGENPSYPDHMELRARIPGYKASAAAAYDWSQDANQRWMLNAAKSRISQSEFIAEGFANSPPWWMTKSGSVTGNHDAAENLREDMYDDFADYLTTVAGHFRSSWGITFRTLSAFNEPSSAYWYFGNRQEGNVMFPANQEIIIEHLHRSLQAKGLPIGISGPEETSIDLTRNTINSYSQATKDRIVQFNSHTYSGKDRVGLNQAAAGKRIWNSEHGDGEASGMTMSRNILWDIKYMKNSAWVYWQAVEPSGGWGMIETDLNNAGADLGQYTIKKKYYAMAQWSKFIRPGYKIIDIGDGNSIAAYDSAGSKLVIVTINDSSSANTVTYDLSHFTAVTGTVSGFRTSGTENLAPLSNVTLSNKRFTQTQPAGSISTFVITGVSAGNGVVIDTSAYYKLKNRSSGKVMDVSEGALADSANVIQWTDNGGTNQHWQFVPTSEGHYKLVNRNSGKVLDVYGRSTDSGGDIVQYTDNGGTNQQWKPVVVEGYLKLVNRNSGKVAEVSGASSANGGDVIQYTDNGGTNQHWQLIKVN</sequence>
<dbReference type="PANTHER" id="PTHR42767">
    <property type="entry name" value="ENDO-BETA-1,6-GALACTANASE"/>
    <property type="match status" value="1"/>
</dbReference>
<dbReference type="InterPro" id="IPR039743">
    <property type="entry name" value="6GAL/EXGAL"/>
</dbReference>
<dbReference type="AlphaFoldDB" id="A0A2W1L5X6"/>
<dbReference type="Gene3D" id="3.20.20.80">
    <property type="entry name" value="Glycosidases"/>
    <property type="match status" value="1"/>
</dbReference>
<gene>
    <name evidence="2" type="ORF">DNH61_13600</name>
</gene>
<dbReference type="InterPro" id="IPR013780">
    <property type="entry name" value="Glyco_hydro_b"/>
</dbReference>
<name>A0A2W1L5X6_9BACL</name>
<evidence type="ECO:0000313" key="2">
    <source>
        <dbReference type="EMBL" id="PZD95558.1"/>
    </source>
</evidence>
<dbReference type="PANTHER" id="PTHR42767:SF1">
    <property type="entry name" value="ENDO-BETA-1,6-GALACTANASE-LIKE DOMAIN-CONTAINING PROTEIN"/>
    <property type="match status" value="1"/>
</dbReference>
<dbReference type="SUPFAM" id="SSF51011">
    <property type="entry name" value="Glycosyl hydrolase domain"/>
    <property type="match status" value="1"/>
</dbReference>
<evidence type="ECO:0000313" key="3">
    <source>
        <dbReference type="Proteomes" id="UP000249522"/>
    </source>
</evidence>
<dbReference type="SUPFAM" id="SSF51445">
    <property type="entry name" value="(Trans)glycosidases"/>
    <property type="match status" value="1"/>
</dbReference>
<dbReference type="Proteomes" id="UP000249522">
    <property type="component" value="Unassembled WGS sequence"/>
</dbReference>
<dbReference type="SMART" id="SM00458">
    <property type="entry name" value="RICIN"/>
    <property type="match status" value="1"/>
</dbReference>